<dbReference type="Pfam" id="PF23387">
    <property type="entry name" value="TPR_IFT80_172"/>
    <property type="match status" value="1"/>
</dbReference>
<dbReference type="PANTHER" id="PTHR14920">
    <property type="entry name" value="OSMOTIC AVOIDANCE ABNORMAL PROTEIN 1/WD REPEAT MEMBRANE PROTEIN"/>
    <property type="match status" value="1"/>
</dbReference>
<evidence type="ECO:0000256" key="6">
    <source>
        <dbReference type="ARBA" id="ARBA00023069"/>
    </source>
</evidence>
<evidence type="ECO:0000259" key="10">
    <source>
        <dbReference type="Pfam" id="PF23389"/>
    </source>
</evidence>
<dbReference type="InterPro" id="IPR040379">
    <property type="entry name" value="WDR19/dyf-2"/>
</dbReference>
<dbReference type="GO" id="GO:0005929">
    <property type="term" value="C:cilium"/>
    <property type="evidence" value="ECO:0007669"/>
    <property type="project" value="UniProtKB-SubCell"/>
</dbReference>
<feature type="domain" description="WDR19 WD40 repeat" evidence="8">
    <location>
        <begin position="375"/>
        <end position="647"/>
    </location>
</feature>
<keyword evidence="2" id="KW-0853">WD repeat</keyword>
<evidence type="ECO:0000256" key="4">
    <source>
        <dbReference type="ARBA" id="ARBA00022794"/>
    </source>
</evidence>
<dbReference type="Gene3D" id="1.25.40.470">
    <property type="match status" value="2"/>
</dbReference>
<keyword evidence="7" id="KW-0966">Cell projection</keyword>
<proteinExistence type="predicted"/>
<dbReference type="Pfam" id="PF24762">
    <property type="entry name" value="TPR_IF140-IFT172"/>
    <property type="match status" value="1"/>
</dbReference>
<evidence type="ECO:0000313" key="12">
    <source>
        <dbReference type="EMBL" id="KAG2500608.1"/>
    </source>
</evidence>
<feature type="domain" description="WDR19 first beta-propeller" evidence="10">
    <location>
        <begin position="17"/>
        <end position="355"/>
    </location>
</feature>
<keyword evidence="6" id="KW-0969">Cilium</keyword>
<dbReference type="Pfam" id="PF15911">
    <property type="entry name" value="Beta-prop_WDR19_2nd"/>
    <property type="match status" value="1"/>
</dbReference>
<evidence type="ECO:0000256" key="3">
    <source>
        <dbReference type="ARBA" id="ARBA00022737"/>
    </source>
</evidence>
<keyword evidence="13" id="KW-1185">Reference proteome</keyword>
<dbReference type="GO" id="GO:0030991">
    <property type="term" value="C:intraciliary transport particle A"/>
    <property type="evidence" value="ECO:0007669"/>
    <property type="project" value="TreeGrafter"/>
</dbReference>
<dbReference type="InterPro" id="IPR015943">
    <property type="entry name" value="WD40/YVTN_repeat-like_dom_sf"/>
</dbReference>
<evidence type="ECO:0000313" key="13">
    <source>
        <dbReference type="Proteomes" id="UP000612055"/>
    </source>
</evidence>
<dbReference type="EMBL" id="JAEHOE010000003">
    <property type="protein sequence ID" value="KAG2500608.1"/>
    <property type="molecule type" value="Genomic_DNA"/>
</dbReference>
<dbReference type="InterPro" id="IPR057855">
    <property type="entry name" value="Beta-prop_WDR19_1st"/>
</dbReference>
<dbReference type="InterPro" id="IPR056168">
    <property type="entry name" value="TPR_IF140/IFT172/WDR19"/>
</dbReference>
<dbReference type="InterPro" id="IPR039468">
    <property type="entry name" value="WDR19_WD40_rpt"/>
</dbReference>
<evidence type="ECO:0000256" key="5">
    <source>
        <dbReference type="ARBA" id="ARBA00022803"/>
    </source>
</evidence>
<keyword evidence="4" id="KW-0970">Cilium biogenesis/degradation</keyword>
<dbReference type="Pfam" id="PF23389">
    <property type="entry name" value="Beta-prop_WDR19_1st"/>
    <property type="match status" value="1"/>
</dbReference>
<name>A0A836C602_9CHLO</name>
<sequence length="1371" mass="151709">MKKLFTIAPELLGDGKVLFEWSPKGSFLGATGAKRKVNIFDRNGRLYDEVHLPPAEYPNPDTKACCCCQLQWDPTGEQLAILPAGNTCVFIWSSVSKELQKIDSEFKTQEFSCMGWSKNGMYLAVATAKGNLMMYNARERKKTPLVGKHTKKIVAAAWNKDNILAMSAQDKTLTLTDGVTGDTIKTFHLKDTPMDLCVSEKKEDGYSKREENTYSLNINRKTLYIMQCTAEGDRPIELAFLDTYGPIVKHGWFGDGYILLGFKGGYVVVVSSHTREISEEVYSGKHLDTLTDVAHCQSLGRIAMVGANCIRVLDTTGQDYVEIKSDAVDLDANQSIEKVGWTRDGQVLTVGTHNGYMHSFLASLPMVYDFNGTRVLYLTSLLEMTIMDVTKRQTVARIEMENEPAFCGLGPVHAAMGMNNQVAFYDVSGKAGKVVQKRDYVGTIGAIRLNDTLAAVLTGGMVVVHPILLEQGQAPDEKDVVIPGPGQPANITCVALTPTFVITGSRTGTISYYLSPDVSPVNEYRHDEGGISRLFPQTTGARMVFEDDKGGLHLFNPVNDHVVPVPSFNGRAETVMWDTADPNTMVIHDGSQLHTYLYVPTSLTGPTVSLIGKQPLGATHSPLLCCNGVVGCRLKSGAMDNIILESHKLLQPNDAVAKAAPAKRFAAALKLFKLRDAIECATQLRQPELWRTLAMTALDVLDIEVAINAFRMIGDASMVLSLERVRQHEDRNLLSAHIMVLLEKDYGQAQELFLRSSVPRAALEMRMDLKHWTEALKLAEQLDPDAIGTISKEHGAMLEMTGEYASAKSHYQQALDALAVATGAPQPELEVACKAGIARTTLQLGDLRQGRQLALAINQQGLFKECALILEGLQQLTEAAEMYERAGQYERAASIYIQTKNFAAAAPLMARISSSKLQLQFAKAKEAEGRYAEAAAAYEAASDMDSVVRLCLERLGQPQRAYAIVRKTQSVEAANQLSRYCLQAQDFSGAVEFLLMAGQMDQAFDIAMGHNEMDTFARIVAASAKPVDYQRIAQYYESRGEFDKAADMWSKCDQAPRAVQLYLKVGTNPALEKAVQVVEQTRSHQLGVLVLDYVNEEKDGTTRDEFRFKLNIAMGQYHEAARDALEMARFEQEEGNYRVAHDKLFGTVKQLEALNTKPPSELLRALMLLHSYTLVKSLIAINDHTTAARMLVRVARNISKFPKHIVPILTSTVIECHRANLKKTAFEYASMLMRPEYRDQVAVKYKKKIELMVRKPDKDPEELEEPLADCPYCNMPGPETELQCISCQNILPFDLATGKRMILSDWAECPCCKFPASATQFIRIISAEARCPMCNDPVELSQVRKIPDPLTKLKQQQATLQSVNSAGGAQQ</sequence>
<feature type="domain" description="IFT80/172/WDR35 TPR" evidence="9">
    <location>
        <begin position="689"/>
        <end position="782"/>
    </location>
</feature>
<keyword evidence="3" id="KW-0677">Repeat</keyword>
<dbReference type="SUPFAM" id="SSF82171">
    <property type="entry name" value="DPP6 N-terminal domain-like"/>
    <property type="match status" value="1"/>
</dbReference>
<keyword evidence="5" id="KW-0802">TPR repeat</keyword>
<evidence type="ECO:0000259" key="11">
    <source>
        <dbReference type="Pfam" id="PF24762"/>
    </source>
</evidence>
<gene>
    <name evidence="12" type="ORF">HYH03_001375</name>
</gene>
<dbReference type="GO" id="GO:0008104">
    <property type="term" value="P:intracellular protein localization"/>
    <property type="evidence" value="ECO:0007669"/>
    <property type="project" value="UniProtKB-ARBA"/>
</dbReference>
<dbReference type="PANTHER" id="PTHR14920:SF0">
    <property type="entry name" value="WD REPEAT DOMAIN 19"/>
    <property type="match status" value="1"/>
</dbReference>
<dbReference type="Proteomes" id="UP000612055">
    <property type="component" value="Unassembled WGS sequence"/>
</dbReference>
<comment type="subcellular location">
    <subcellularLocation>
        <location evidence="1">Cell projection</location>
        <location evidence="1">Cilium</location>
    </subcellularLocation>
</comment>
<accession>A0A836C602</accession>
<comment type="caution">
    <text evidence="12">The sequence shown here is derived from an EMBL/GenBank/DDBJ whole genome shotgun (WGS) entry which is preliminary data.</text>
</comment>
<dbReference type="InterPro" id="IPR056157">
    <property type="entry name" value="TPR_IFT80_172_dom"/>
</dbReference>
<dbReference type="InterPro" id="IPR001680">
    <property type="entry name" value="WD40_rpt"/>
</dbReference>
<evidence type="ECO:0000256" key="2">
    <source>
        <dbReference type="ARBA" id="ARBA00022574"/>
    </source>
</evidence>
<dbReference type="GO" id="GO:0060271">
    <property type="term" value="P:cilium assembly"/>
    <property type="evidence" value="ECO:0007669"/>
    <property type="project" value="TreeGrafter"/>
</dbReference>
<feature type="domain" description="IF140/IFT172/WDR19 TPR" evidence="11">
    <location>
        <begin position="860"/>
        <end position="1068"/>
    </location>
</feature>
<reference evidence="12" key="1">
    <citation type="journal article" date="2020" name="bioRxiv">
        <title>Comparative genomics of Chlamydomonas.</title>
        <authorList>
            <person name="Craig R.J."/>
            <person name="Hasan A.R."/>
            <person name="Ness R.W."/>
            <person name="Keightley P.D."/>
        </authorList>
    </citation>
    <scope>NUCLEOTIDE SEQUENCE</scope>
    <source>
        <strain evidence="12">CCAP 11/70</strain>
    </source>
</reference>
<evidence type="ECO:0000259" key="8">
    <source>
        <dbReference type="Pfam" id="PF15911"/>
    </source>
</evidence>
<dbReference type="SMART" id="SM00320">
    <property type="entry name" value="WD40"/>
    <property type="match status" value="3"/>
</dbReference>
<dbReference type="OrthoDB" id="10250638at2759"/>
<evidence type="ECO:0000256" key="1">
    <source>
        <dbReference type="ARBA" id="ARBA00004138"/>
    </source>
</evidence>
<organism evidence="12 13">
    <name type="scientific">Edaphochlamys debaryana</name>
    <dbReference type="NCBI Taxonomy" id="47281"/>
    <lineage>
        <taxon>Eukaryota</taxon>
        <taxon>Viridiplantae</taxon>
        <taxon>Chlorophyta</taxon>
        <taxon>core chlorophytes</taxon>
        <taxon>Chlorophyceae</taxon>
        <taxon>CS clade</taxon>
        <taxon>Chlamydomonadales</taxon>
        <taxon>Chlamydomonadales incertae sedis</taxon>
        <taxon>Edaphochlamys</taxon>
    </lineage>
</organism>
<dbReference type="GO" id="GO:0035721">
    <property type="term" value="P:intraciliary retrograde transport"/>
    <property type="evidence" value="ECO:0007669"/>
    <property type="project" value="InterPro"/>
</dbReference>
<protein>
    <submittedName>
        <fullName evidence="12">Uncharacterized protein</fullName>
    </submittedName>
</protein>
<dbReference type="FunFam" id="1.25.40.470:FF:000009">
    <property type="entry name" value="WD repeat-containing protein 19 isoform X1"/>
    <property type="match status" value="1"/>
</dbReference>
<dbReference type="Gene3D" id="2.130.10.10">
    <property type="entry name" value="YVTN repeat-like/Quinoprotein amine dehydrogenase"/>
    <property type="match status" value="1"/>
</dbReference>
<evidence type="ECO:0000259" key="9">
    <source>
        <dbReference type="Pfam" id="PF23387"/>
    </source>
</evidence>
<evidence type="ECO:0000256" key="7">
    <source>
        <dbReference type="ARBA" id="ARBA00023273"/>
    </source>
</evidence>